<dbReference type="RefSeq" id="WP_371945022.1">
    <property type="nucleotide sequence ID" value="NZ_JAXCEH010000027.1"/>
</dbReference>
<evidence type="ECO:0000256" key="1">
    <source>
        <dbReference type="SAM" id="MobiDB-lite"/>
    </source>
</evidence>
<dbReference type="Proteomes" id="UP001569904">
    <property type="component" value="Unassembled WGS sequence"/>
</dbReference>
<accession>A0ABV4R7C4</accession>
<feature type="region of interest" description="Disordered" evidence="1">
    <location>
        <begin position="97"/>
        <end position="121"/>
    </location>
</feature>
<reference evidence="2 3" key="1">
    <citation type="submission" date="2023-11" db="EMBL/GenBank/DDBJ databases">
        <title>Actinomadura monticuli sp. nov., isolated from volcanic ash.</title>
        <authorList>
            <person name="Lee S.D."/>
            <person name="Yang H."/>
            <person name="Kim I.S."/>
        </authorList>
    </citation>
    <scope>NUCLEOTIDE SEQUENCE [LARGE SCALE GENOMIC DNA]</scope>
    <source>
        <strain evidence="2 3">DSM 45346</strain>
    </source>
</reference>
<gene>
    <name evidence="2" type="ORF">SM436_30935</name>
</gene>
<evidence type="ECO:0000313" key="2">
    <source>
        <dbReference type="EMBL" id="MFA1558123.1"/>
    </source>
</evidence>
<organism evidence="2 3">
    <name type="scientific">Actinomadura chokoriensis</name>
    <dbReference type="NCBI Taxonomy" id="454156"/>
    <lineage>
        <taxon>Bacteria</taxon>
        <taxon>Bacillati</taxon>
        <taxon>Actinomycetota</taxon>
        <taxon>Actinomycetes</taxon>
        <taxon>Streptosporangiales</taxon>
        <taxon>Thermomonosporaceae</taxon>
        <taxon>Actinomadura</taxon>
    </lineage>
</organism>
<proteinExistence type="predicted"/>
<name>A0ABV4R7C4_9ACTN</name>
<comment type="caution">
    <text evidence="2">The sequence shown here is derived from an EMBL/GenBank/DDBJ whole genome shotgun (WGS) entry which is preliminary data.</text>
</comment>
<sequence length="121" mass="13014">MGHPKSLPTTGGKEIKINHDTLDDIVKKLEKDLRDLKSQRYGDKIEDGTPPESAMGDYQAGRGLYSTVTAARDQIGGTYDQFLTAYAQVIEAIRASGKNHKKADDASELGVKAAGSPHTAI</sequence>
<keyword evidence="3" id="KW-1185">Reference proteome</keyword>
<dbReference type="EMBL" id="JAXCEH010000027">
    <property type="protein sequence ID" value="MFA1558123.1"/>
    <property type="molecule type" value="Genomic_DNA"/>
</dbReference>
<evidence type="ECO:0000313" key="3">
    <source>
        <dbReference type="Proteomes" id="UP001569904"/>
    </source>
</evidence>
<protein>
    <recommendedName>
        <fullName evidence="4">WXG100 family type VII secretion target</fullName>
    </recommendedName>
</protein>
<evidence type="ECO:0008006" key="4">
    <source>
        <dbReference type="Google" id="ProtNLM"/>
    </source>
</evidence>